<dbReference type="SUPFAM" id="SSF143503">
    <property type="entry name" value="PUG domain-like"/>
    <property type="match status" value="1"/>
</dbReference>
<keyword evidence="7" id="KW-0833">Ubl conjugation pathway</keyword>
<dbReference type="Pfam" id="PF09409">
    <property type="entry name" value="PUB"/>
    <property type="match status" value="1"/>
</dbReference>
<dbReference type="InterPro" id="IPR029071">
    <property type="entry name" value="Ubiquitin-like_domsf"/>
</dbReference>
<dbReference type="InterPro" id="IPR013210">
    <property type="entry name" value="LRR_N_plant-typ"/>
</dbReference>
<gene>
    <name evidence="16" type="ORF">SSX86_017537</name>
</gene>
<keyword evidence="6" id="KW-0547">Nucleotide-binding</keyword>
<evidence type="ECO:0000256" key="3">
    <source>
        <dbReference type="ARBA" id="ARBA00022692"/>
    </source>
</evidence>
<dbReference type="Pfam" id="PF00560">
    <property type="entry name" value="LRR_1"/>
    <property type="match status" value="2"/>
</dbReference>
<organism evidence="16 17">
    <name type="scientific">Deinandra increscens subsp. villosa</name>
    <dbReference type="NCBI Taxonomy" id="3103831"/>
    <lineage>
        <taxon>Eukaryota</taxon>
        <taxon>Viridiplantae</taxon>
        <taxon>Streptophyta</taxon>
        <taxon>Embryophyta</taxon>
        <taxon>Tracheophyta</taxon>
        <taxon>Spermatophyta</taxon>
        <taxon>Magnoliopsida</taxon>
        <taxon>eudicotyledons</taxon>
        <taxon>Gunneridae</taxon>
        <taxon>Pentapetalae</taxon>
        <taxon>asterids</taxon>
        <taxon>campanulids</taxon>
        <taxon>Asterales</taxon>
        <taxon>Asteraceae</taxon>
        <taxon>Asteroideae</taxon>
        <taxon>Heliantheae alliance</taxon>
        <taxon>Madieae</taxon>
        <taxon>Madiinae</taxon>
        <taxon>Deinandra</taxon>
    </lineage>
</organism>
<dbReference type="PROSITE" id="PS50011">
    <property type="entry name" value="PROTEIN_KINASE_DOM"/>
    <property type="match status" value="1"/>
</dbReference>
<sequence>MEPINLLASIFLCFLCFHPQLSFSNLAGDRAGLIAFRSAVTGNTVQWNVSSPSPCNWNGVTCDAAGSRVIELRLPADRLTGEIPLQTVGNLTALRALSLRGNGLSGSIPADLELCSELRLLVLENNQFSGEIPATLFRLASLTRLDISGNGFSGEISPNFSNLTRLRHLYLQNNQFTGRIPDLTPNFSVFNVSINRLNGSIPRQFANFPANSFTGNQLCGAPLNSCPNEHKSSKLSAGAIAGIAIGSTLGSILIITTIFFLFRTYNKSRNSRQAVQDAASPFPPSPEKSPGYNFRSPDHIMAGENTGSDEGFSGHPDKNNELTFFGEGGFLLEDLLRASAEVLGKGCVGTTYKAYLEYGEVIVKRLKNVSVSKKEFTKRIVCIGELKHENLLPIKGYYYGKEEKLIVFDFIPMGSLSSFLHGNMEERSQFTWEIRSRIAFEVACGLEYLHSHNISHGNIKSNNILLTLEFQAYLSESGLIQLVSSSTPDLSGYRAPELIDTRITSKETDVYGFGILILELLTGKDPTTLLNEEGVNLPTWVQSVDEPRWKDDVFDPYLVRNNDNTNSITRLLHLGIRCASPVPRRRGSMTEVAKQIKKVCKKPIRGVCNNNPIRTEQDEARYSYRNHSTSDQLFFDLGFDKMDDMKDKMKGFMKKFNTSSSSGKFKGQGRVLGSSSSSIPSGQLNSNPNRPTTRTHDPKPVPVPSPRPSSSTPTVLPQKPVANSTQPPKSTNGFDPFDSLITTGKRNKNGYDLKVFECPVCTRAFGSEEEVSDHVEGCLSNNESQSQSRNENPDEKVEAQSELDTCVGTYLSGEPSEGSVEIVLKLLKNIVKEPENVKFRKIRLGNPKVKEAIADVAGGLDLLECVGFELKEENGEMWAVMEVASSEKVKLIKQAVELLEPPKNENVTPTTPQAKAVEPVEVKKVERQIKVFFSVSESVAAKIELPESFYKLSIDEVKKEAELRRKKLAESQLLVPKSYKEKQAKNARKRHEKTVIRIQFPDGVVLQAFFSPREPTTALYEFVSSSLKDPSLAFELLHPVVIKRRVIPNFGERVVTLEEEDLVPSALIKFRPKETDSVVFTGLCNELLEIMEPLVSESAVAQQ</sequence>
<dbReference type="InterPro" id="IPR000719">
    <property type="entry name" value="Prot_kinase_dom"/>
</dbReference>
<evidence type="ECO:0000313" key="16">
    <source>
        <dbReference type="EMBL" id="KAK9063666.1"/>
    </source>
</evidence>
<reference evidence="16 17" key="1">
    <citation type="submission" date="2024-04" db="EMBL/GenBank/DDBJ databases">
        <title>The reference genome of an endangered Asteraceae, Deinandra increscens subsp. villosa, native to the Central Coast of California.</title>
        <authorList>
            <person name="Guilliams M."/>
            <person name="Hasenstab-Lehman K."/>
            <person name="Meyer R."/>
            <person name="Mcevoy S."/>
        </authorList>
    </citation>
    <scope>NUCLEOTIDE SEQUENCE [LARGE SCALE GENOMIC DNA]</scope>
    <source>
        <tissue evidence="16">Leaf</tissue>
    </source>
</reference>
<evidence type="ECO:0000256" key="10">
    <source>
        <dbReference type="ARBA" id="ARBA00023136"/>
    </source>
</evidence>
<feature type="signal peptide" evidence="13">
    <location>
        <begin position="1"/>
        <end position="22"/>
    </location>
</feature>
<evidence type="ECO:0000256" key="9">
    <source>
        <dbReference type="ARBA" id="ARBA00022989"/>
    </source>
</evidence>
<dbReference type="FunFam" id="3.80.10.10:FF:000234">
    <property type="entry name" value="Probable inactive receptor kinase RLK902"/>
    <property type="match status" value="1"/>
</dbReference>
<dbReference type="PANTHER" id="PTHR47694">
    <property type="entry name" value="PLANT UBX DOMAIN-CONTAINING PROTEIN 2"/>
    <property type="match status" value="1"/>
</dbReference>
<evidence type="ECO:0000313" key="17">
    <source>
        <dbReference type="Proteomes" id="UP001408789"/>
    </source>
</evidence>
<evidence type="ECO:0000256" key="8">
    <source>
        <dbReference type="ARBA" id="ARBA00022840"/>
    </source>
</evidence>
<evidence type="ECO:0000256" key="7">
    <source>
        <dbReference type="ARBA" id="ARBA00022786"/>
    </source>
</evidence>
<feature type="region of interest" description="Disordered" evidence="11">
    <location>
        <begin position="275"/>
        <end position="313"/>
    </location>
</feature>
<evidence type="ECO:0000256" key="6">
    <source>
        <dbReference type="ARBA" id="ARBA00022741"/>
    </source>
</evidence>
<dbReference type="Pfam" id="PF00789">
    <property type="entry name" value="UBX"/>
    <property type="match status" value="1"/>
</dbReference>
<evidence type="ECO:0000256" key="13">
    <source>
        <dbReference type="SAM" id="SignalP"/>
    </source>
</evidence>
<feature type="transmembrane region" description="Helical" evidence="12">
    <location>
        <begin position="235"/>
        <end position="262"/>
    </location>
</feature>
<dbReference type="EMBL" id="JBCNJP010000018">
    <property type="protein sequence ID" value="KAK9063666.1"/>
    <property type="molecule type" value="Genomic_DNA"/>
</dbReference>
<feature type="compositionally biased region" description="Polar residues" evidence="11">
    <location>
        <begin position="679"/>
        <end position="692"/>
    </location>
</feature>
<dbReference type="SMART" id="SM00580">
    <property type="entry name" value="PUG"/>
    <property type="match status" value="1"/>
</dbReference>
<feature type="region of interest" description="Disordered" evidence="11">
    <location>
        <begin position="776"/>
        <end position="800"/>
    </location>
</feature>
<evidence type="ECO:0000256" key="11">
    <source>
        <dbReference type="SAM" id="MobiDB-lite"/>
    </source>
</evidence>
<dbReference type="GO" id="GO:0016020">
    <property type="term" value="C:membrane"/>
    <property type="evidence" value="ECO:0007669"/>
    <property type="project" value="UniProtKB-SubCell"/>
</dbReference>
<dbReference type="InterPro" id="IPR032675">
    <property type="entry name" value="LRR_dom_sf"/>
</dbReference>
<dbReference type="SUPFAM" id="SSF52058">
    <property type="entry name" value="L domain-like"/>
    <property type="match status" value="1"/>
</dbReference>
<dbReference type="Gene3D" id="1.10.510.10">
    <property type="entry name" value="Transferase(Phosphotransferase) domain 1"/>
    <property type="match status" value="1"/>
</dbReference>
<feature type="domain" description="Protein kinase" evidence="14">
    <location>
        <begin position="337"/>
        <end position="605"/>
    </location>
</feature>
<keyword evidence="5" id="KW-0677">Repeat</keyword>
<accession>A0AAP0CX14</accession>
<keyword evidence="2" id="KW-0433">Leucine-rich repeat</keyword>
<dbReference type="InterPro" id="IPR001012">
    <property type="entry name" value="UBX_dom"/>
</dbReference>
<feature type="compositionally biased region" description="Low complexity" evidence="11">
    <location>
        <begin position="708"/>
        <end position="717"/>
    </location>
</feature>
<dbReference type="PANTHER" id="PTHR47694:SF1">
    <property type="entry name" value="PLANT UBX DOMAIN-CONTAINING PROTEIN 2"/>
    <property type="match status" value="1"/>
</dbReference>
<dbReference type="AlphaFoldDB" id="A0AAP0CX14"/>
<evidence type="ECO:0000259" key="14">
    <source>
        <dbReference type="PROSITE" id="PS50011"/>
    </source>
</evidence>
<dbReference type="InterPro" id="IPR018997">
    <property type="entry name" value="PUB_domain"/>
</dbReference>
<dbReference type="GO" id="GO:0004672">
    <property type="term" value="F:protein kinase activity"/>
    <property type="evidence" value="ECO:0007669"/>
    <property type="project" value="InterPro"/>
</dbReference>
<keyword evidence="8" id="KW-0067">ATP-binding</keyword>
<keyword evidence="9 12" id="KW-1133">Transmembrane helix</keyword>
<evidence type="ECO:0000256" key="2">
    <source>
        <dbReference type="ARBA" id="ARBA00022614"/>
    </source>
</evidence>
<feature type="domain" description="UBX" evidence="15">
    <location>
        <begin position="989"/>
        <end position="1070"/>
    </location>
</feature>
<dbReference type="SUPFAM" id="SSF56112">
    <property type="entry name" value="Protein kinase-like (PK-like)"/>
    <property type="match status" value="1"/>
</dbReference>
<dbReference type="PROSITE" id="PS50033">
    <property type="entry name" value="UBX"/>
    <property type="match status" value="1"/>
</dbReference>
<dbReference type="Gene3D" id="3.30.200.20">
    <property type="entry name" value="Phosphorylase Kinase, domain 1"/>
    <property type="match status" value="1"/>
</dbReference>
<dbReference type="FunFam" id="3.10.20.90:FF:000185">
    <property type="entry name" value="UBX domain-containing protein 6"/>
    <property type="match status" value="1"/>
</dbReference>
<name>A0AAP0CX14_9ASTR</name>
<feature type="compositionally biased region" description="Polar residues" evidence="11">
    <location>
        <begin position="721"/>
        <end position="733"/>
    </location>
</feature>
<comment type="subcellular location">
    <subcellularLocation>
        <location evidence="1">Membrane</location>
        <topology evidence="1">Peripheral membrane protein</topology>
    </subcellularLocation>
</comment>
<dbReference type="InterPro" id="IPR036339">
    <property type="entry name" value="PUB-like_dom_sf"/>
</dbReference>
<feature type="region of interest" description="Disordered" evidence="11">
    <location>
        <begin position="656"/>
        <end position="738"/>
    </location>
</feature>
<comment type="caution">
    <text evidence="16">The sequence shown here is derived from an EMBL/GenBank/DDBJ whole genome shotgun (WGS) entry which is preliminary data.</text>
</comment>
<dbReference type="SUPFAM" id="SSF54236">
    <property type="entry name" value="Ubiquitin-like"/>
    <property type="match status" value="1"/>
</dbReference>
<dbReference type="Gene3D" id="3.10.20.90">
    <property type="entry name" value="Phosphatidylinositol 3-kinase Catalytic Subunit, Chain A, domain 1"/>
    <property type="match status" value="1"/>
</dbReference>
<dbReference type="Pfam" id="PF08263">
    <property type="entry name" value="LRRNT_2"/>
    <property type="match status" value="1"/>
</dbReference>
<feature type="chain" id="PRO_5042923682" evidence="13">
    <location>
        <begin position="23"/>
        <end position="1103"/>
    </location>
</feature>
<feature type="compositionally biased region" description="Low complexity" evidence="11">
    <location>
        <begin position="780"/>
        <end position="790"/>
    </location>
</feature>
<dbReference type="Gene3D" id="1.20.58.2190">
    <property type="match status" value="1"/>
</dbReference>
<evidence type="ECO:0000256" key="12">
    <source>
        <dbReference type="SAM" id="Phobius"/>
    </source>
</evidence>
<keyword evidence="10 12" id="KW-0472">Membrane</keyword>
<evidence type="ECO:0000256" key="1">
    <source>
        <dbReference type="ARBA" id="ARBA00004170"/>
    </source>
</evidence>
<evidence type="ECO:0000259" key="15">
    <source>
        <dbReference type="PROSITE" id="PS50033"/>
    </source>
</evidence>
<dbReference type="CDD" id="cd09212">
    <property type="entry name" value="PUB"/>
    <property type="match status" value="1"/>
</dbReference>
<dbReference type="InterPro" id="IPR011009">
    <property type="entry name" value="Kinase-like_dom_sf"/>
</dbReference>
<evidence type="ECO:0000256" key="4">
    <source>
        <dbReference type="ARBA" id="ARBA00022729"/>
    </source>
</evidence>
<dbReference type="SMART" id="SM00166">
    <property type="entry name" value="UBX"/>
    <property type="match status" value="1"/>
</dbReference>
<keyword evidence="3 12" id="KW-0812">Transmembrane</keyword>
<dbReference type="Pfam" id="PF07714">
    <property type="entry name" value="PK_Tyr_Ser-Thr"/>
    <property type="match status" value="1"/>
</dbReference>
<keyword evidence="4 13" id="KW-0732">Signal</keyword>
<dbReference type="InterPro" id="IPR001611">
    <property type="entry name" value="Leu-rich_rpt"/>
</dbReference>
<proteinExistence type="predicted"/>
<dbReference type="GO" id="GO:0005524">
    <property type="term" value="F:ATP binding"/>
    <property type="evidence" value="ECO:0007669"/>
    <property type="project" value="UniProtKB-KW"/>
</dbReference>
<dbReference type="GO" id="GO:0050832">
    <property type="term" value="P:defense response to fungus"/>
    <property type="evidence" value="ECO:0007669"/>
    <property type="project" value="TreeGrafter"/>
</dbReference>
<dbReference type="Gene3D" id="3.80.10.10">
    <property type="entry name" value="Ribonuclease Inhibitor"/>
    <property type="match status" value="2"/>
</dbReference>
<evidence type="ECO:0000256" key="5">
    <source>
        <dbReference type="ARBA" id="ARBA00022737"/>
    </source>
</evidence>
<dbReference type="Proteomes" id="UP001408789">
    <property type="component" value="Unassembled WGS sequence"/>
</dbReference>
<dbReference type="InterPro" id="IPR001245">
    <property type="entry name" value="Ser-Thr/Tyr_kinase_cat_dom"/>
</dbReference>
<protein>
    <submittedName>
        <fullName evidence="16">Uncharacterized protein</fullName>
    </submittedName>
</protein>
<keyword evidence="17" id="KW-1185">Reference proteome</keyword>